<keyword evidence="5 9" id="KW-1133">Transmembrane helix</keyword>
<dbReference type="PANTHER" id="PTHR30561">
    <property type="entry name" value="SMR FAMILY PROTON-DEPENDENT DRUG EFFLUX TRANSPORTER SUGE"/>
    <property type="match status" value="1"/>
</dbReference>
<feature type="transmembrane region" description="Helical" evidence="9">
    <location>
        <begin position="57"/>
        <end position="78"/>
    </location>
</feature>
<dbReference type="Pfam" id="PF00893">
    <property type="entry name" value="Multi_Drug_Res"/>
    <property type="match status" value="1"/>
</dbReference>
<evidence type="ECO:0000256" key="1">
    <source>
        <dbReference type="ARBA" id="ARBA00004651"/>
    </source>
</evidence>
<feature type="transmembrane region" description="Helical" evidence="9">
    <location>
        <begin position="84"/>
        <end position="103"/>
    </location>
</feature>
<evidence type="ECO:0000256" key="3">
    <source>
        <dbReference type="ARBA" id="ARBA00022475"/>
    </source>
</evidence>
<dbReference type="InterPro" id="IPR045324">
    <property type="entry name" value="Small_multidrug_res"/>
</dbReference>
<comment type="subcellular location">
    <subcellularLocation>
        <location evidence="1 8">Cell membrane</location>
        <topology evidence="1 8">Multi-pass membrane protein</topology>
    </subcellularLocation>
</comment>
<dbReference type="PANTHER" id="PTHR30561:SF1">
    <property type="entry name" value="MULTIDRUG TRANSPORTER EMRE"/>
    <property type="match status" value="1"/>
</dbReference>
<sequence length="109" mass="11786">MNWMYLGIAILSEVIATSALKASEGFTKPWPVLILAVGYASSFYFLSLTLRTIPVGIAYAIWSGVGVILISLLAWWLYGQSLDKAALIGIGLIVVGVVVLNLFSESVHR</sequence>
<evidence type="ECO:0000256" key="5">
    <source>
        <dbReference type="ARBA" id="ARBA00022989"/>
    </source>
</evidence>
<dbReference type="InterPro" id="IPR037185">
    <property type="entry name" value="EmrE-like"/>
</dbReference>
<reference evidence="11" key="1">
    <citation type="journal article" date="2019" name="Int. J. Syst. Evol. Microbiol.">
        <title>The Global Catalogue of Microorganisms (GCM) 10K type strain sequencing project: providing services to taxonomists for standard genome sequencing and annotation.</title>
        <authorList>
            <consortium name="The Broad Institute Genomics Platform"/>
            <consortium name="The Broad Institute Genome Sequencing Center for Infectious Disease"/>
            <person name="Wu L."/>
            <person name="Ma J."/>
        </authorList>
    </citation>
    <scope>NUCLEOTIDE SEQUENCE [LARGE SCALE GENOMIC DNA]</scope>
    <source>
        <strain evidence="11">KCTC 23917</strain>
    </source>
</reference>
<evidence type="ECO:0000256" key="4">
    <source>
        <dbReference type="ARBA" id="ARBA00022692"/>
    </source>
</evidence>
<keyword evidence="3" id="KW-1003">Cell membrane</keyword>
<evidence type="ECO:0000256" key="6">
    <source>
        <dbReference type="ARBA" id="ARBA00023136"/>
    </source>
</evidence>
<keyword evidence="6 9" id="KW-0472">Membrane</keyword>
<evidence type="ECO:0000256" key="9">
    <source>
        <dbReference type="SAM" id="Phobius"/>
    </source>
</evidence>
<comment type="similarity">
    <text evidence="7 8">Belongs to the drug/metabolite transporter (DMT) superfamily. Small multidrug resistance (SMR) (TC 2.A.7.1) family.</text>
</comment>
<keyword evidence="11" id="KW-1185">Reference proteome</keyword>
<keyword evidence="2" id="KW-0813">Transport</keyword>
<gene>
    <name evidence="10" type="ORF">GCM10010946_05890</name>
</gene>
<comment type="caution">
    <text evidence="10">The sequence shown here is derived from an EMBL/GenBank/DDBJ whole genome shotgun (WGS) entry which is preliminary data.</text>
</comment>
<dbReference type="SUPFAM" id="SSF103481">
    <property type="entry name" value="Multidrug resistance efflux transporter EmrE"/>
    <property type="match status" value="1"/>
</dbReference>
<evidence type="ECO:0000256" key="8">
    <source>
        <dbReference type="RuleBase" id="RU003942"/>
    </source>
</evidence>
<evidence type="ECO:0000256" key="7">
    <source>
        <dbReference type="ARBA" id="ARBA00038032"/>
    </source>
</evidence>
<proteinExistence type="inferred from homology"/>
<dbReference type="RefSeq" id="WP_189355500.1">
    <property type="nucleotide sequence ID" value="NZ_BMYU01000001.1"/>
</dbReference>
<evidence type="ECO:0000313" key="11">
    <source>
        <dbReference type="Proteomes" id="UP000653343"/>
    </source>
</evidence>
<accession>A0ABQ2XSP4</accession>
<evidence type="ECO:0000256" key="2">
    <source>
        <dbReference type="ARBA" id="ARBA00022448"/>
    </source>
</evidence>
<dbReference type="Gene3D" id="1.10.3730.20">
    <property type="match status" value="1"/>
</dbReference>
<feature type="transmembrane region" description="Helical" evidence="9">
    <location>
        <begin position="32"/>
        <end position="50"/>
    </location>
</feature>
<organism evidence="10 11">
    <name type="scientific">Undibacterium squillarum</name>
    <dbReference type="NCBI Taxonomy" id="1131567"/>
    <lineage>
        <taxon>Bacteria</taxon>
        <taxon>Pseudomonadati</taxon>
        <taxon>Pseudomonadota</taxon>
        <taxon>Betaproteobacteria</taxon>
        <taxon>Burkholderiales</taxon>
        <taxon>Oxalobacteraceae</taxon>
        <taxon>Undibacterium</taxon>
    </lineage>
</organism>
<evidence type="ECO:0000313" key="10">
    <source>
        <dbReference type="EMBL" id="GGX31594.1"/>
    </source>
</evidence>
<dbReference type="EMBL" id="BMYU01000001">
    <property type="protein sequence ID" value="GGX31594.1"/>
    <property type="molecule type" value="Genomic_DNA"/>
</dbReference>
<dbReference type="Proteomes" id="UP000653343">
    <property type="component" value="Unassembled WGS sequence"/>
</dbReference>
<name>A0ABQ2XSP4_9BURK</name>
<protein>
    <submittedName>
        <fullName evidence="10">Multidrug SMR transporter</fullName>
    </submittedName>
</protein>
<dbReference type="InterPro" id="IPR000390">
    <property type="entry name" value="Small_drug/metabolite_transptr"/>
</dbReference>
<keyword evidence="4 8" id="KW-0812">Transmembrane</keyword>